<comment type="caution">
    <text evidence="3">The sequence shown here is derived from an EMBL/GenBank/DDBJ whole genome shotgun (WGS) entry which is preliminary data.</text>
</comment>
<dbReference type="EMBL" id="BBMZ01000018">
    <property type="protein sequence ID" value="GAL59439.1"/>
    <property type="molecule type" value="Genomic_DNA"/>
</dbReference>
<dbReference type="PANTHER" id="PTHR30160">
    <property type="entry name" value="TETRAACYLDISACCHARIDE 4'-KINASE-RELATED"/>
    <property type="match status" value="1"/>
</dbReference>
<dbReference type="InterPro" id="IPR051199">
    <property type="entry name" value="LPS_LOS_Heptosyltrfase"/>
</dbReference>
<organism evidence="3 4">
    <name type="scientific">Pseudescherichia vulneris NBRC 102420</name>
    <dbReference type="NCBI Taxonomy" id="1115515"/>
    <lineage>
        <taxon>Bacteria</taxon>
        <taxon>Pseudomonadati</taxon>
        <taxon>Pseudomonadota</taxon>
        <taxon>Gammaproteobacteria</taxon>
        <taxon>Enterobacterales</taxon>
        <taxon>Enterobacteriaceae</taxon>
        <taxon>Pseudescherichia</taxon>
    </lineage>
</organism>
<keyword evidence="4" id="KW-1185">Reference proteome</keyword>
<evidence type="ECO:0000313" key="3">
    <source>
        <dbReference type="EMBL" id="GAL59439.1"/>
    </source>
</evidence>
<keyword evidence="2 3" id="KW-0808">Transferase</keyword>
<name>A0A090V838_PSEVU</name>
<dbReference type="eggNOG" id="COG0859">
    <property type="taxonomic scope" value="Bacteria"/>
</dbReference>
<dbReference type="GO" id="GO:0008713">
    <property type="term" value="F:ADP-heptose-lipopolysaccharide heptosyltransferase activity"/>
    <property type="evidence" value="ECO:0007669"/>
    <property type="project" value="TreeGrafter"/>
</dbReference>
<dbReference type="Proteomes" id="UP000029462">
    <property type="component" value="Unassembled WGS sequence"/>
</dbReference>
<dbReference type="CDD" id="cd03789">
    <property type="entry name" value="GT9_LPS_heptosyltransferase"/>
    <property type="match status" value="1"/>
</dbReference>
<evidence type="ECO:0000256" key="2">
    <source>
        <dbReference type="ARBA" id="ARBA00022679"/>
    </source>
</evidence>
<accession>A0A090V838</accession>
<sequence>MKVLIIRRDNIGDLILTTPLIATIARETGTQVDLLVNTYNKPVLDNNPHVGNVFLYSKLHHRSKGTSALSVLWQRLKTIIALRRARYDVAIVAKERWDKRPLQWATLAGAKKIIAIGNDCPPEVTDALPESTQNEHLVKLLARLAEPLGITAEPGPLELYVRPEETAAIKQKIHLPDDGLPVYGLQISSRRPEQRWPVENFVALAQRLAAEQPCHFLLFWSPGSADNKLHPGDDEKARYIIDNCQDVSLIPVVTESIRELMAGMSLCNQIVTSDGGALHIAAGVHKPIVALFGNKAAWLWTPWAVPHELLQGEGYDVRNIPVDEVYNAFIRLQEQR</sequence>
<proteinExistence type="predicted"/>
<dbReference type="OrthoDB" id="9797795at2"/>
<dbReference type="SUPFAM" id="SSF53756">
    <property type="entry name" value="UDP-Glycosyltransferase/glycogen phosphorylase"/>
    <property type="match status" value="1"/>
</dbReference>
<dbReference type="InterPro" id="IPR002201">
    <property type="entry name" value="Glyco_trans_9"/>
</dbReference>
<dbReference type="GO" id="GO:0009244">
    <property type="term" value="P:lipopolysaccharide core region biosynthetic process"/>
    <property type="evidence" value="ECO:0007669"/>
    <property type="project" value="TreeGrafter"/>
</dbReference>
<evidence type="ECO:0000313" key="4">
    <source>
        <dbReference type="Proteomes" id="UP000029462"/>
    </source>
</evidence>
<dbReference type="Gene3D" id="3.40.50.2000">
    <property type="entry name" value="Glycogen Phosphorylase B"/>
    <property type="match status" value="2"/>
</dbReference>
<dbReference type="AlphaFoldDB" id="A0A090V838"/>
<dbReference type="RefSeq" id="WP_042393325.1">
    <property type="nucleotide sequence ID" value="NZ_BBMZ01000018.1"/>
</dbReference>
<dbReference type="STRING" id="1115515.EV102420_18_00170"/>
<protein>
    <submittedName>
        <fullName evidence="3">Lipopolysaccharide core heptosyltransferase</fullName>
    </submittedName>
</protein>
<dbReference type="PANTHER" id="PTHR30160:SF1">
    <property type="entry name" value="LIPOPOLYSACCHARIDE 1,2-N-ACETYLGLUCOSAMINETRANSFERASE-RELATED"/>
    <property type="match status" value="1"/>
</dbReference>
<dbReference type="GO" id="GO:0005829">
    <property type="term" value="C:cytosol"/>
    <property type="evidence" value="ECO:0007669"/>
    <property type="project" value="TreeGrafter"/>
</dbReference>
<reference evidence="3 4" key="1">
    <citation type="submission" date="2014-09" db="EMBL/GenBank/DDBJ databases">
        <title>Whole genome shotgun sequence of Escherichia vulneris NBRC 102420.</title>
        <authorList>
            <person name="Yoshida Y."/>
            <person name="Hosoyama A."/>
            <person name="Tsuchikane K."/>
            <person name="Ohji S."/>
            <person name="Ichikawa N."/>
            <person name="Kimura A."/>
            <person name="Yamazoe A."/>
            <person name="Ezaki T."/>
            <person name="Fujita N."/>
        </authorList>
    </citation>
    <scope>NUCLEOTIDE SEQUENCE [LARGE SCALE GENOMIC DNA]</scope>
    <source>
        <strain evidence="3 4">NBRC 102420</strain>
    </source>
</reference>
<dbReference type="Pfam" id="PF01075">
    <property type="entry name" value="Glyco_transf_9"/>
    <property type="match status" value="1"/>
</dbReference>
<keyword evidence="1" id="KW-0328">Glycosyltransferase</keyword>
<evidence type="ECO:0000256" key="1">
    <source>
        <dbReference type="ARBA" id="ARBA00022676"/>
    </source>
</evidence>
<gene>
    <name evidence="3" type="primary">rfaQ</name>
    <name evidence="3" type="ORF">EV102420_18_00170</name>
</gene>